<dbReference type="SMART" id="SM00356">
    <property type="entry name" value="ZnF_C3H1"/>
    <property type="match status" value="2"/>
</dbReference>
<evidence type="ECO:0000256" key="7">
    <source>
        <dbReference type="PROSITE-ProRule" id="PRU00723"/>
    </source>
</evidence>
<dbReference type="InterPro" id="IPR000571">
    <property type="entry name" value="Znf_CCCH"/>
</dbReference>
<reference evidence="9 11" key="2">
    <citation type="journal article" date="2014" name="BMC Genomics">
        <title>An improved genome release (version Mt4.0) for the model legume Medicago truncatula.</title>
        <authorList>
            <person name="Tang H."/>
            <person name="Krishnakumar V."/>
            <person name="Bidwell S."/>
            <person name="Rosen B."/>
            <person name="Chan A."/>
            <person name="Zhou S."/>
            <person name="Gentzbittel L."/>
            <person name="Childs K.L."/>
            <person name="Yandell M."/>
            <person name="Gundlach H."/>
            <person name="Mayer K.F."/>
            <person name="Schwartz D.C."/>
            <person name="Town C.D."/>
        </authorList>
    </citation>
    <scope>GENOME REANNOTATION</scope>
    <source>
        <strain evidence="9">A17</strain>
        <strain evidence="10 11">cv. Jemalong A17</strain>
    </source>
</reference>
<gene>
    <name evidence="9" type="ORF">MTR_0728s0020</name>
</gene>
<keyword evidence="6" id="KW-0040">ANK repeat</keyword>
<keyword evidence="5" id="KW-0238">DNA-binding</keyword>
<dbReference type="Gene3D" id="1.25.40.20">
    <property type="entry name" value="Ankyrin repeat-containing domain"/>
    <property type="match status" value="1"/>
</dbReference>
<evidence type="ECO:0000259" key="8">
    <source>
        <dbReference type="PROSITE" id="PS50103"/>
    </source>
</evidence>
<dbReference type="Pfam" id="PF25512">
    <property type="entry name" value="zf-CCCH_AtC3H23"/>
    <property type="match status" value="1"/>
</dbReference>
<evidence type="ECO:0000313" key="9">
    <source>
        <dbReference type="EMBL" id="KEH15615.1"/>
    </source>
</evidence>
<evidence type="ECO:0000256" key="2">
    <source>
        <dbReference type="ARBA" id="ARBA00022723"/>
    </source>
</evidence>
<evidence type="ECO:0000256" key="6">
    <source>
        <dbReference type="PROSITE-ProRule" id="PRU00023"/>
    </source>
</evidence>
<dbReference type="SUPFAM" id="SSF48403">
    <property type="entry name" value="Ankyrin repeat"/>
    <property type="match status" value="1"/>
</dbReference>
<proteinExistence type="predicted"/>
<dbReference type="HOGENOM" id="CLU_015068_1_0_1"/>
<dbReference type="EMBL" id="KL403452">
    <property type="protein sequence ID" value="KEH15615.1"/>
    <property type="molecule type" value="Genomic_DNA"/>
</dbReference>
<accession>A0A072TPV6</accession>
<evidence type="ECO:0000313" key="10">
    <source>
        <dbReference type="EnsemblPlants" id="KEH15615"/>
    </source>
</evidence>
<dbReference type="PANTHER" id="PTHR14493:SF153">
    <property type="entry name" value="ZINC FINGER CCCH DOMAIN-CONTAINING PROTEIN 24"/>
    <property type="match status" value="1"/>
</dbReference>
<dbReference type="GO" id="GO:0005886">
    <property type="term" value="C:plasma membrane"/>
    <property type="evidence" value="ECO:0007669"/>
    <property type="project" value="UniProtKB-SubCell"/>
</dbReference>
<evidence type="ECO:0000256" key="4">
    <source>
        <dbReference type="ARBA" id="ARBA00022833"/>
    </source>
</evidence>
<dbReference type="PROSITE" id="PS50103">
    <property type="entry name" value="ZF_C3H1"/>
    <property type="match status" value="1"/>
</dbReference>
<feature type="repeat" description="ANK" evidence="6">
    <location>
        <begin position="109"/>
        <end position="144"/>
    </location>
</feature>
<keyword evidence="3 7" id="KW-0863">Zinc-finger</keyword>
<evidence type="ECO:0000256" key="5">
    <source>
        <dbReference type="ARBA" id="ARBA00023125"/>
    </source>
</evidence>
<feature type="domain" description="C3H1-type" evidence="8">
    <location>
        <begin position="284"/>
        <end position="311"/>
    </location>
</feature>
<feature type="non-terminal residue" evidence="9">
    <location>
        <position position="626"/>
    </location>
</feature>
<evidence type="ECO:0000256" key="3">
    <source>
        <dbReference type="ARBA" id="ARBA00022771"/>
    </source>
</evidence>
<dbReference type="InterPro" id="IPR002110">
    <property type="entry name" value="Ankyrin_rpt"/>
</dbReference>
<dbReference type="SMART" id="SM00248">
    <property type="entry name" value="ANK"/>
    <property type="match status" value="3"/>
</dbReference>
<keyword evidence="4 7" id="KW-0862">Zinc</keyword>
<sequence>MVVCVQLTVEVSTFKDMETLAVNIKDSFPSLLVLASHNDSEGFKLLLEKEGAASINEAGIWYGRQTGSTEIVLEHKTPLMVAATYGSIDVMKVILLYPDVDVNFTCVANKSTALHYAASGGSANVVDAVRILISAGANVSCVNSNGNRPVDLIVVPPNMQSLKVILEKLLLDNASDNISVGDFSISASVDSSSSGFLENGMSLPYPPSVSPPSPVVDSKFTENKQYPVDPSFPGIKNSMYASDEFRMFSFKVLRCSRSQSHDWTECPYVHPGEKARRRDLRRFSYSCMACPEFRKGACRHGDKCEYAHGIFECWLHPDQYRTRLCKDRPRCNKKVCFFAHDEKELRPLPSLTGSGVPSPRSSASAFNAMELAAAMNLLVGSPPSVSSFHPSNFSQPMPPSGNGISFQSAAWAQQNVLGSNFQSNRLGSSLRACNTLPEDFNVLSYLDGQQNLMKDLSCFSQPGPSSCRSKALTPSNLEDLFSAEILSSPRYSDPAMASVFSPSHKSAATNELKQLQHMLSPSNINMLSPKNDEHRLLQASFSVPSCGSMSPRRLEQISPLSPQMSALPHREKQQQQLQSVSSRELGYKIPSSVVGSPTDPWSYLGRFPHLRWLQRSLHLLALSHLL</sequence>
<keyword evidence="11" id="KW-1185">Reference proteome</keyword>
<evidence type="ECO:0000256" key="1">
    <source>
        <dbReference type="ARBA" id="ARBA00004413"/>
    </source>
</evidence>
<dbReference type="STRING" id="3880.A0A072TPV6"/>
<reference evidence="9 11" key="1">
    <citation type="journal article" date="2011" name="Nature">
        <title>The Medicago genome provides insight into the evolution of rhizobial symbioses.</title>
        <authorList>
            <person name="Young N.D."/>
            <person name="Debelle F."/>
            <person name="Oldroyd G.E."/>
            <person name="Geurts R."/>
            <person name="Cannon S.B."/>
            <person name="Udvardi M.K."/>
            <person name="Benedito V.A."/>
            <person name="Mayer K.F."/>
            <person name="Gouzy J."/>
            <person name="Schoof H."/>
            <person name="Van de Peer Y."/>
            <person name="Proost S."/>
            <person name="Cook D.R."/>
            <person name="Meyers B.C."/>
            <person name="Spannagl M."/>
            <person name="Cheung F."/>
            <person name="De Mita S."/>
            <person name="Krishnakumar V."/>
            <person name="Gundlach H."/>
            <person name="Zhou S."/>
            <person name="Mudge J."/>
            <person name="Bharti A.K."/>
            <person name="Murray J.D."/>
            <person name="Naoumkina M.A."/>
            <person name="Rosen B."/>
            <person name="Silverstein K.A."/>
            <person name="Tang H."/>
            <person name="Rombauts S."/>
            <person name="Zhao P.X."/>
            <person name="Zhou P."/>
            <person name="Barbe V."/>
            <person name="Bardou P."/>
            <person name="Bechner M."/>
            <person name="Bellec A."/>
            <person name="Berger A."/>
            <person name="Berges H."/>
            <person name="Bidwell S."/>
            <person name="Bisseling T."/>
            <person name="Choisne N."/>
            <person name="Couloux A."/>
            <person name="Denny R."/>
            <person name="Deshpande S."/>
            <person name="Dai X."/>
            <person name="Doyle J.J."/>
            <person name="Dudez A.M."/>
            <person name="Farmer A.D."/>
            <person name="Fouteau S."/>
            <person name="Franken C."/>
            <person name="Gibelin C."/>
            <person name="Gish J."/>
            <person name="Goldstein S."/>
            <person name="Gonzalez A.J."/>
            <person name="Green P.J."/>
            <person name="Hallab A."/>
            <person name="Hartog M."/>
            <person name="Hua A."/>
            <person name="Humphray S.J."/>
            <person name="Jeong D.H."/>
            <person name="Jing Y."/>
            <person name="Jocker A."/>
            <person name="Kenton S.M."/>
            <person name="Kim D.J."/>
            <person name="Klee K."/>
            <person name="Lai H."/>
            <person name="Lang C."/>
            <person name="Lin S."/>
            <person name="Macmil S.L."/>
            <person name="Magdelenat G."/>
            <person name="Matthews L."/>
            <person name="McCorrison J."/>
            <person name="Monaghan E.L."/>
            <person name="Mun J.H."/>
            <person name="Najar F.Z."/>
            <person name="Nicholson C."/>
            <person name="Noirot C."/>
            <person name="O'Bleness M."/>
            <person name="Paule C.R."/>
            <person name="Poulain J."/>
            <person name="Prion F."/>
            <person name="Qin B."/>
            <person name="Qu C."/>
            <person name="Retzel E.F."/>
            <person name="Riddle C."/>
            <person name="Sallet E."/>
            <person name="Samain S."/>
            <person name="Samson N."/>
            <person name="Sanders I."/>
            <person name="Saurat O."/>
            <person name="Scarpelli C."/>
            <person name="Schiex T."/>
            <person name="Segurens B."/>
            <person name="Severin A.J."/>
            <person name="Sherrier D.J."/>
            <person name="Shi R."/>
            <person name="Sims S."/>
            <person name="Singer S.R."/>
            <person name="Sinharoy S."/>
            <person name="Sterck L."/>
            <person name="Viollet A."/>
            <person name="Wang B.B."/>
            <person name="Wang K."/>
            <person name="Wang M."/>
            <person name="Wang X."/>
            <person name="Warfsmann J."/>
            <person name="Weissenbach J."/>
            <person name="White D.D."/>
            <person name="White J.D."/>
            <person name="Wiley G.B."/>
            <person name="Wincker P."/>
            <person name="Xing Y."/>
            <person name="Yang L."/>
            <person name="Yao Z."/>
            <person name="Ying F."/>
            <person name="Zhai J."/>
            <person name="Zhou L."/>
            <person name="Zuber A."/>
            <person name="Denarie J."/>
            <person name="Dixon R.A."/>
            <person name="May G.D."/>
            <person name="Schwartz D.C."/>
            <person name="Rogers J."/>
            <person name="Quetier F."/>
            <person name="Town C.D."/>
            <person name="Roe B.A."/>
        </authorList>
    </citation>
    <scope>NUCLEOTIDE SEQUENCE [LARGE SCALE GENOMIC DNA]</scope>
    <source>
        <strain evidence="9">A17</strain>
        <strain evidence="10 11">cv. Jemalong A17</strain>
    </source>
</reference>
<reference evidence="10" key="3">
    <citation type="submission" date="2015-06" db="UniProtKB">
        <authorList>
            <consortium name="EnsemblPlants"/>
        </authorList>
    </citation>
    <scope>IDENTIFICATION</scope>
    <source>
        <strain evidence="10">cv. Jemalong A17</strain>
    </source>
</reference>
<dbReference type="Pfam" id="PF18044">
    <property type="entry name" value="zf-CCCH_4"/>
    <property type="match status" value="1"/>
</dbReference>
<name>A0A072TPV6_MEDTR</name>
<protein>
    <submittedName>
        <fullName evidence="9">ARM repeat CCCH-type zinc finger protein</fullName>
    </submittedName>
</protein>
<organism evidence="9 11">
    <name type="scientific">Medicago truncatula</name>
    <name type="common">Barrel medic</name>
    <name type="synonym">Medicago tribuloides</name>
    <dbReference type="NCBI Taxonomy" id="3880"/>
    <lineage>
        <taxon>Eukaryota</taxon>
        <taxon>Viridiplantae</taxon>
        <taxon>Streptophyta</taxon>
        <taxon>Embryophyta</taxon>
        <taxon>Tracheophyta</taxon>
        <taxon>Spermatophyta</taxon>
        <taxon>Magnoliopsida</taxon>
        <taxon>eudicotyledons</taxon>
        <taxon>Gunneridae</taxon>
        <taxon>Pentapetalae</taxon>
        <taxon>rosids</taxon>
        <taxon>fabids</taxon>
        <taxon>Fabales</taxon>
        <taxon>Fabaceae</taxon>
        <taxon>Papilionoideae</taxon>
        <taxon>50 kb inversion clade</taxon>
        <taxon>NPAAA clade</taxon>
        <taxon>Hologalegina</taxon>
        <taxon>IRL clade</taxon>
        <taxon>Trifolieae</taxon>
        <taxon>Medicago</taxon>
    </lineage>
</organism>
<dbReference type="PROSITE" id="PS50088">
    <property type="entry name" value="ANK_REPEAT"/>
    <property type="match status" value="1"/>
</dbReference>
<dbReference type="InterPro" id="IPR041367">
    <property type="entry name" value="Znf-CCCH_4"/>
</dbReference>
<dbReference type="Proteomes" id="UP000002051">
    <property type="component" value="Unassembled WGS sequence"/>
</dbReference>
<dbReference type="AlphaFoldDB" id="A0A072TPV6"/>
<dbReference type="GO" id="GO:0010468">
    <property type="term" value="P:regulation of gene expression"/>
    <property type="evidence" value="ECO:0007669"/>
    <property type="project" value="UniProtKB-ARBA"/>
</dbReference>
<dbReference type="Gene3D" id="3.30.1370.210">
    <property type="match status" value="1"/>
</dbReference>
<dbReference type="EnsemblPlants" id="KEH15615">
    <property type="protein sequence ID" value="KEH15615"/>
    <property type="gene ID" value="MTR_0728s0020"/>
</dbReference>
<dbReference type="InterPro" id="IPR045234">
    <property type="entry name" value="Unkempt-like"/>
</dbReference>
<dbReference type="GO" id="GO:0008270">
    <property type="term" value="F:zinc ion binding"/>
    <property type="evidence" value="ECO:0007669"/>
    <property type="project" value="UniProtKB-KW"/>
</dbReference>
<dbReference type="InterPro" id="IPR036770">
    <property type="entry name" value="Ankyrin_rpt-contain_sf"/>
</dbReference>
<keyword evidence="2 7" id="KW-0479">Metal-binding</keyword>
<dbReference type="PANTHER" id="PTHR14493">
    <property type="entry name" value="UNKEMPT FAMILY MEMBER"/>
    <property type="match status" value="1"/>
</dbReference>
<dbReference type="Pfam" id="PF12796">
    <property type="entry name" value="Ank_2"/>
    <property type="match status" value="1"/>
</dbReference>
<feature type="zinc finger region" description="C3H1-type" evidence="7">
    <location>
        <begin position="284"/>
        <end position="311"/>
    </location>
</feature>
<comment type="subcellular location">
    <subcellularLocation>
        <location evidence="1">Cell membrane</location>
        <topology evidence="1">Peripheral membrane protein</topology>
        <orientation evidence="1">Cytoplasmic side</orientation>
    </subcellularLocation>
</comment>
<dbReference type="PROSITE" id="PS50297">
    <property type="entry name" value="ANK_REP_REGION"/>
    <property type="match status" value="1"/>
</dbReference>
<evidence type="ECO:0000313" key="11">
    <source>
        <dbReference type="Proteomes" id="UP000002051"/>
    </source>
</evidence>
<dbReference type="GO" id="GO:0003677">
    <property type="term" value="F:DNA binding"/>
    <property type="evidence" value="ECO:0007669"/>
    <property type="project" value="UniProtKB-KW"/>
</dbReference>
<dbReference type="InterPro" id="IPR057444">
    <property type="entry name" value="Znf-CCCH_AtC3H23-like"/>
</dbReference>